<reference evidence="2 3" key="1">
    <citation type="journal article" date="2016" name="Mol. Biol. Evol.">
        <title>Comparative Genomics of Early-Diverging Mushroom-Forming Fungi Provides Insights into the Origins of Lignocellulose Decay Capabilities.</title>
        <authorList>
            <person name="Nagy L.G."/>
            <person name="Riley R."/>
            <person name="Tritt A."/>
            <person name="Adam C."/>
            <person name="Daum C."/>
            <person name="Floudas D."/>
            <person name="Sun H."/>
            <person name="Yadav J.S."/>
            <person name="Pangilinan J."/>
            <person name="Larsson K.H."/>
            <person name="Matsuura K."/>
            <person name="Barry K."/>
            <person name="Labutti K."/>
            <person name="Kuo R."/>
            <person name="Ohm R.A."/>
            <person name="Bhattacharya S.S."/>
            <person name="Shirouzu T."/>
            <person name="Yoshinaga Y."/>
            <person name="Martin F.M."/>
            <person name="Grigoriev I.V."/>
            <person name="Hibbett D.S."/>
        </authorList>
    </citation>
    <scope>NUCLEOTIDE SEQUENCE [LARGE SCALE GENOMIC DNA]</scope>
    <source>
        <strain evidence="2 3">L-15889</strain>
    </source>
</reference>
<dbReference type="PANTHER" id="PTHR43657:SF1">
    <property type="entry name" value="ALTERED INHERITANCE OF MITOCHONDRIA PROTEIN 24, MITOCHONDRIAL"/>
    <property type="match status" value="1"/>
</dbReference>
<dbReference type="PANTHER" id="PTHR43657">
    <property type="entry name" value="TRYPTOPHAN RNA-BINDING ATTENUATOR PROTEIN-LIKE PROTEIN"/>
    <property type="match status" value="1"/>
</dbReference>
<gene>
    <name evidence="2" type="ORF">DAEQUDRAFT_736356</name>
</gene>
<evidence type="ECO:0000313" key="2">
    <source>
        <dbReference type="EMBL" id="KZT72221.1"/>
    </source>
</evidence>
<dbReference type="STRING" id="1314783.A0A165SMJ9"/>
<proteinExistence type="inferred from homology"/>
<dbReference type="EMBL" id="KV429042">
    <property type="protein sequence ID" value="KZT72221.1"/>
    <property type="molecule type" value="Genomic_DNA"/>
</dbReference>
<evidence type="ECO:0000256" key="1">
    <source>
        <dbReference type="RuleBase" id="RU363045"/>
    </source>
</evidence>
<protein>
    <recommendedName>
        <fullName evidence="1">Altered inheritance of mitochondria protein 24, mitochondrial</fullName>
    </recommendedName>
</protein>
<dbReference type="SUPFAM" id="SSF51219">
    <property type="entry name" value="TRAP-like"/>
    <property type="match status" value="1"/>
</dbReference>
<dbReference type="InterPro" id="IPR016031">
    <property type="entry name" value="Trp_RNA-bd_attenuator-like_dom"/>
</dbReference>
<dbReference type="InterPro" id="IPR002838">
    <property type="entry name" value="AIM24"/>
</dbReference>
<comment type="similarity">
    <text evidence="1">Belongs to the AIM24 family.</text>
</comment>
<name>A0A165SMJ9_9APHY</name>
<accession>A0A165SMJ9</accession>
<organism evidence="2 3">
    <name type="scientific">Daedalea quercina L-15889</name>
    <dbReference type="NCBI Taxonomy" id="1314783"/>
    <lineage>
        <taxon>Eukaryota</taxon>
        <taxon>Fungi</taxon>
        <taxon>Dikarya</taxon>
        <taxon>Basidiomycota</taxon>
        <taxon>Agaricomycotina</taxon>
        <taxon>Agaricomycetes</taxon>
        <taxon>Polyporales</taxon>
        <taxon>Fomitopsis</taxon>
    </lineage>
</organism>
<comment type="subcellular location">
    <subcellularLocation>
        <location evidence="1">Mitochondrion</location>
    </subcellularLocation>
</comment>
<dbReference type="Pfam" id="PF01987">
    <property type="entry name" value="AIM24"/>
    <property type="match status" value="1"/>
</dbReference>
<keyword evidence="3" id="KW-1185">Reference proteome</keyword>
<dbReference type="Gene3D" id="3.60.160.10">
    <property type="entry name" value="Mitochondrial biogenesis AIM24"/>
    <property type="match status" value="1"/>
</dbReference>
<keyword evidence="1" id="KW-0496">Mitochondrion</keyword>
<dbReference type="Proteomes" id="UP000076727">
    <property type="component" value="Unassembled WGS sequence"/>
</dbReference>
<sequence length="249" mass="27287">MFYQPDYSAPQPAQADPHLGNARITGVFEGMQFKVDNRDSNTLLYMRLQPGYEVLAKPGALVSMEAGVQVKGKVNFSWKKLLTGGELTFVHFFGPGEVVVAPETWGDVAQIQLDGSSSWHFRKHAFLACTPGIQMTTEAQGLGKALFSGSGLFVGAAHGAGMLFVHGLGGIIARELQPDEQWIVDNNHPVAWNCQYSVERIQAGGIISTLQTDEGAVCRFTGPGTVYIQSRTPEHLINWIQEHLHHRSK</sequence>
<dbReference type="GO" id="GO:0005739">
    <property type="term" value="C:mitochondrion"/>
    <property type="evidence" value="ECO:0007669"/>
    <property type="project" value="UniProtKB-SubCell"/>
</dbReference>
<dbReference type="OrthoDB" id="1705416at2759"/>
<dbReference type="AlphaFoldDB" id="A0A165SMJ9"/>
<dbReference type="NCBIfam" id="TIGR00266">
    <property type="entry name" value="TIGR00266 family protein"/>
    <property type="match status" value="1"/>
</dbReference>
<evidence type="ECO:0000313" key="3">
    <source>
        <dbReference type="Proteomes" id="UP000076727"/>
    </source>
</evidence>
<dbReference type="InterPro" id="IPR036983">
    <property type="entry name" value="AIM24_sf"/>
</dbReference>